<keyword evidence="6" id="KW-1185">Reference proteome</keyword>
<dbReference type="Pfam" id="PF00011">
    <property type="entry name" value="HSP20"/>
    <property type="match status" value="1"/>
</dbReference>
<gene>
    <name evidence="5" type="ORF">CR164_05235</name>
</gene>
<reference evidence="6" key="1">
    <citation type="submission" date="2017-10" db="EMBL/GenBank/DDBJ databases">
        <authorList>
            <person name="Gaisin V.A."/>
            <person name="Rysina M.S."/>
            <person name="Grouzdev D.S."/>
        </authorList>
    </citation>
    <scope>NUCLEOTIDE SEQUENCE [LARGE SCALE GENOMIC DNA]</scope>
    <source>
        <strain evidence="6">V1</strain>
    </source>
</reference>
<keyword evidence="1" id="KW-0346">Stress response</keyword>
<evidence type="ECO:0000259" key="4">
    <source>
        <dbReference type="PROSITE" id="PS01031"/>
    </source>
</evidence>
<dbReference type="CDD" id="cd06464">
    <property type="entry name" value="ACD_sHsps-like"/>
    <property type="match status" value="1"/>
</dbReference>
<evidence type="ECO:0000256" key="3">
    <source>
        <dbReference type="RuleBase" id="RU003616"/>
    </source>
</evidence>
<dbReference type="RefSeq" id="WP_110022879.1">
    <property type="nucleotide sequence ID" value="NZ_PDNZ01000003.1"/>
</dbReference>
<proteinExistence type="inferred from homology"/>
<dbReference type="Gene3D" id="2.60.40.790">
    <property type="match status" value="1"/>
</dbReference>
<dbReference type="PANTHER" id="PTHR46733">
    <property type="entry name" value="26.5 KDA HEAT SHOCK PROTEIN, MITOCHONDRIAL"/>
    <property type="match status" value="1"/>
</dbReference>
<dbReference type="PANTHER" id="PTHR46733:SF4">
    <property type="entry name" value="HEAT SHOCK PROTEIN 21, CHLOROPLASTIC"/>
    <property type="match status" value="1"/>
</dbReference>
<comment type="similarity">
    <text evidence="2 3">Belongs to the small heat shock protein (HSP20) family.</text>
</comment>
<sequence length="176" mass="19196">MSQKKKKEDFDVDFGFGSLKLGGLFDGLDKLVDAAAKLKEMGGEYSKEGEIDLSHLKKGMKGVFGVTVKTGIGGQGPVVESFGNIRKTKEGPKVEEEREPLSDIFDEDDGVIVMLEMPGVAKEDITVTLEGDILEVIAQSQSRKYRKELLLPSAVQAETIAWTYQNGVLEVTVKKG</sequence>
<evidence type="ECO:0000256" key="2">
    <source>
        <dbReference type="PROSITE-ProRule" id="PRU00285"/>
    </source>
</evidence>
<evidence type="ECO:0000313" key="5">
    <source>
        <dbReference type="EMBL" id="PWW82405.1"/>
    </source>
</evidence>
<dbReference type="SUPFAM" id="SSF49764">
    <property type="entry name" value="HSP20-like chaperones"/>
    <property type="match status" value="1"/>
</dbReference>
<evidence type="ECO:0000313" key="6">
    <source>
        <dbReference type="Proteomes" id="UP000246278"/>
    </source>
</evidence>
<dbReference type="OrthoDB" id="1806521at2"/>
<name>A0A317T794_9CHLB</name>
<feature type="domain" description="SHSP" evidence="4">
    <location>
        <begin position="92"/>
        <end position="176"/>
    </location>
</feature>
<dbReference type="Proteomes" id="UP000246278">
    <property type="component" value="Unassembled WGS sequence"/>
</dbReference>
<dbReference type="PROSITE" id="PS01031">
    <property type="entry name" value="SHSP"/>
    <property type="match status" value="1"/>
</dbReference>
<dbReference type="InterPro" id="IPR002068">
    <property type="entry name" value="A-crystallin/Hsp20_dom"/>
</dbReference>
<dbReference type="InterPro" id="IPR044587">
    <property type="entry name" value="HSP21-like"/>
</dbReference>
<organism evidence="5 6">
    <name type="scientific">Prosthecochloris marina</name>
    <dbReference type="NCBI Taxonomy" id="2017681"/>
    <lineage>
        <taxon>Bacteria</taxon>
        <taxon>Pseudomonadati</taxon>
        <taxon>Chlorobiota</taxon>
        <taxon>Chlorobiia</taxon>
        <taxon>Chlorobiales</taxon>
        <taxon>Chlorobiaceae</taxon>
        <taxon>Prosthecochloris</taxon>
    </lineage>
</organism>
<protein>
    <submittedName>
        <fullName evidence="5">Heat-shock protein Hsp20</fullName>
    </submittedName>
</protein>
<dbReference type="AlphaFoldDB" id="A0A317T794"/>
<accession>A0A317T794</accession>
<evidence type="ECO:0000256" key="1">
    <source>
        <dbReference type="ARBA" id="ARBA00023016"/>
    </source>
</evidence>
<dbReference type="GO" id="GO:0009408">
    <property type="term" value="P:response to heat"/>
    <property type="evidence" value="ECO:0007669"/>
    <property type="project" value="InterPro"/>
</dbReference>
<comment type="caution">
    <text evidence="5">The sequence shown here is derived from an EMBL/GenBank/DDBJ whole genome shotgun (WGS) entry which is preliminary data.</text>
</comment>
<dbReference type="EMBL" id="PDNZ01000003">
    <property type="protein sequence ID" value="PWW82405.1"/>
    <property type="molecule type" value="Genomic_DNA"/>
</dbReference>
<dbReference type="InterPro" id="IPR008978">
    <property type="entry name" value="HSP20-like_chaperone"/>
</dbReference>